<accession>A0A9P3CWL9</accession>
<dbReference type="RefSeq" id="XP_044662597.1">
    <property type="nucleotide sequence ID" value="XM_044806662.1"/>
</dbReference>
<protein>
    <submittedName>
        <fullName evidence="2">Uncharacterized protein</fullName>
    </submittedName>
</protein>
<dbReference type="EMBL" id="BOLY01000007">
    <property type="protein sequence ID" value="GIZ48110.1"/>
    <property type="molecule type" value="Genomic_DNA"/>
</dbReference>
<evidence type="ECO:0000313" key="2">
    <source>
        <dbReference type="EMBL" id="GIZ48110.1"/>
    </source>
</evidence>
<sequence>MASAKRRRAANDVDGETGEASHGALGGLNAVGDSSQSRSHRDSIERVNQYDTAFDGEGEDEDEEWVIAEDIDIIQSKVTTGCTISKAQIEKANTAVPCHGDFAAKRTYKEAHRSRPRMAAYLSFDDLADQNRLILSAAFLPAYAVFKEVGLVPFREIESFLRKPAELKKCAELGDDLLQAVDERRADGDEAPQLLAYAVWWLVHKSIGVNDWSHVKQDVALDNAYEALRAHYPAIDAVPSTYRALDSASPIWQHPQDPEPQVEQYSRALQLLRCVERAEHVRINMSTTRTRAEKWVDVYRSARIFETAPISSELVPGWMKEQVDEDDVATDTQDSDEDGQVRQEVAVAVEGPTAQSPQHPVSEGDHVQQQMQDEEAMEGVEQNQGQERLEHDPVAQRKSPLGQQIKGENYATPIVIIDDRDIKVEDHDAPPDTIQLGNQSPSKSACSIVYVTSRKFSRFRCKNKKWFDECWEQMEYLDAPTNNMAASTDPRDWSTSEEWRDAVRKELHLGTHWRRGADEGLALRLTSLRLQADGEKLDCYDCKAEQFSSSPKRVWEFVEKHQHCELEYCIDFFTDEEMADGRANDLETSQLL</sequence>
<dbReference type="Proteomes" id="UP000825890">
    <property type="component" value="Unassembled WGS sequence"/>
</dbReference>
<organism evidence="2 3">
    <name type="scientific">Cercospora kikuchii</name>
    <dbReference type="NCBI Taxonomy" id="84275"/>
    <lineage>
        <taxon>Eukaryota</taxon>
        <taxon>Fungi</taxon>
        <taxon>Dikarya</taxon>
        <taxon>Ascomycota</taxon>
        <taxon>Pezizomycotina</taxon>
        <taxon>Dothideomycetes</taxon>
        <taxon>Dothideomycetidae</taxon>
        <taxon>Mycosphaerellales</taxon>
        <taxon>Mycosphaerellaceae</taxon>
        <taxon>Cercospora</taxon>
    </lineage>
</organism>
<dbReference type="AlphaFoldDB" id="A0A9P3CWL9"/>
<proteinExistence type="predicted"/>
<reference evidence="2 3" key="1">
    <citation type="submission" date="2021-01" db="EMBL/GenBank/DDBJ databases">
        <title>Cercospora kikuchii MAFF 305040 whole genome shotgun sequence.</title>
        <authorList>
            <person name="Kashiwa T."/>
            <person name="Suzuki T."/>
        </authorList>
    </citation>
    <scope>NUCLEOTIDE SEQUENCE [LARGE SCALE GENOMIC DNA]</scope>
    <source>
        <strain evidence="2 3">MAFF 305040</strain>
    </source>
</reference>
<feature type="region of interest" description="Disordered" evidence="1">
    <location>
        <begin position="351"/>
        <end position="389"/>
    </location>
</feature>
<name>A0A9P3CWL9_9PEZI</name>
<comment type="caution">
    <text evidence="2">The sequence shown here is derived from an EMBL/GenBank/DDBJ whole genome shotgun (WGS) entry which is preliminary data.</text>
</comment>
<evidence type="ECO:0000313" key="3">
    <source>
        <dbReference type="Proteomes" id="UP000825890"/>
    </source>
</evidence>
<evidence type="ECO:0000256" key="1">
    <source>
        <dbReference type="SAM" id="MobiDB-lite"/>
    </source>
</evidence>
<dbReference type="GeneID" id="68296758"/>
<feature type="region of interest" description="Disordered" evidence="1">
    <location>
        <begin position="1"/>
        <end position="60"/>
    </location>
</feature>
<dbReference type="OrthoDB" id="10416692at2759"/>
<gene>
    <name evidence="2" type="ORF">CKM354_001118300</name>
</gene>
<keyword evidence="3" id="KW-1185">Reference proteome</keyword>